<reference evidence="2 3" key="1">
    <citation type="journal article" date="2019" name="Sci. Rep.">
        <title>Orb-weaving spider Araneus ventricosus genome elucidates the spidroin gene catalogue.</title>
        <authorList>
            <person name="Kono N."/>
            <person name="Nakamura H."/>
            <person name="Ohtoshi R."/>
            <person name="Moran D.A.P."/>
            <person name="Shinohara A."/>
            <person name="Yoshida Y."/>
            <person name="Fujiwara M."/>
            <person name="Mori M."/>
            <person name="Tomita M."/>
            <person name="Arakawa K."/>
        </authorList>
    </citation>
    <scope>NUCLEOTIDE SEQUENCE [LARGE SCALE GENOMIC DNA]</scope>
</reference>
<protein>
    <submittedName>
        <fullName evidence="2">Uncharacterized protein</fullName>
    </submittedName>
</protein>
<feature type="compositionally biased region" description="Basic and acidic residues" evidence="1">
    <location>
        <begin position="14"/>
        <end position="26"/>
    </location>
</feature>
<dbReference type="EMBL" id="BGPR01043443">
    <property type="protein sequence ID" value="GBO20036.1"/>
    <property type="molecule type" value="Genomic_DNA"/>
</dbReference>
<proteinExistence type="predicted"/>
<feature type="region of interest" description="Disordered" evidence="1">
    <location>
        <begin position="1"/>
        <end position="37"/>
    </location>
</feature>
<comment type="caution">
    <text evidence="2">The sequence shown here is derived from an EMBL/GenBank/DDBJ whole genome shotgun (WGS) entry which is preliminary data.</text>
</comment>
<accession>A0A4Y2V7I2</accession>
<gene>
    <name evidence="2" type="ORF">AVEN_221451_1</name>
</gene>
<keyword evidence="3" id="KW-1185">Reference proteome</keyword>
<dbReference type="Proteomes" id="UP000499080">
    <property type="component" value="Unassembled WGS sequence"/>
</dbReference>
<name>A0A4Y2V7I2_ARAVE</name>
<evidence type="ECO:0000256" key="1">
    <source>
        <dbReference type="SAM" id="MobiDB-lite"/>
    </source>
</evidence>
<evidence type="ECO:0000313" key="2">
    <source>
        <dbReference type="EMBL" id="GBO20036.1"/>
    </source>
</evidence>
<sequence>MARTTEDPSIWGEGGERSWQLDEEKKRAQRGAGPAHQPPLMHFGAGAWAGKCYCYPLTVFLRRSLMGFGSAVSCEIALFRNICSDSFCW</sequence>
<organism evidence="2 3">
    <name type="scientific">Araneus ventricosus</name>
    <name type="common">Orbweaver spider</name>
    <name type="synonym">Epeira ventricosa</name>
    <dbReference type="NCBI Taxonomy" id="182803"/>
    <lineage>
        <taxon>Eukaryota</taxon>
        <taxon>Metazoa</taxon>
        <taxon>Ecdysozoa</taxon>
        <taxon>Arthropoda</taxon>
        <taxon>Chelicerata</taxon>
        <taxon>Arachnida</taxon>
        <taxon>Araneae</taxon>
        <taxon>Araneomorphae</taxon>
        <taxon>Entelegynae</taxon>
        <taxon>Araneoidea</taxon>
        <taxon>Araneidae</taxon>
        <taxon>Araneus</taxon>
    </lineage>
</organism>
<dbReference type="AlphaFoldDB" id="A0A4Y2V7I2"/>
<evidence type="ECO:0000313" key="3">
    <source>
        <dbReference type="Proteomes" id="UP000499080"/>
    </source>
</evidence>